<organism evidence="2 3">
    <name type="scientific">Hondaea fermentalgiana</name>
    <dbReference type="NCBI Taxonomy" id="2315210"/>
    <lineage>
        <taxon>Eukaryota</taxon>
        <taxon>Sar</taxon>
        <taxon>Stramenopiles</taxon>
        <taxon>Bigyra</taxon>
        <taxon>Labyrinthulomycetes</taxon>
        <taxon>Thraustochytrida</taxon>
        <taxon>Thraustochytriidae</taxon>
        <taxon>Hondaea</taxon>
    </lineage>
</organism>
<dbReference type="EMBL" id="BEYU01000076">
    <property type="protein sequence ID" value="GBG30439.1"/>
    <property type="molecule type" value="Genomic_DNA"/>
</dbReference>
<dbReference type="Proteomes" id="UP000241890">
    <property type="component" value="Unassembled WGS sequence"/>
</dbReference>
<reference evidence="2 3" key="1">
    <citation type="submission" date="2017-12" db="EMBL/GenBank/DDBJ databases">
        <title>Sequencing, de novo assembly and annotation of complete genome of a new Thraustochytrid species, strain FCC1311.</title>
        <authorList>
            <person name="Sedici K."/>
            <person name="Godart F."/>
            <person name="Aiese Cigliano R."/>
            <person name="Sanseverino W."/>
            <person name="Barakat M."/>
            <person name="Ortet P."/>
            <person name="Marechal E."/>
            <person name="Cagnac O."/>
            <person name="Amato A."/>
        </authorList>
    </citation>
    <scope>NUCLEOTIDE SEQUENCE [LARGE SCALE GENOMIC DNA]</scope>
</reference>
<feature type="signal peptide" evidence="1">
    <location>
        <begin position="1"/>
        <end position="27"/>
    </location>
</feature>
<feature type="chain" id="PRO_5015308985" evidence="1">
    <location>
        <begin position="28"/>
        <end position="92"/>
    </location>
</feature>
<name>A0A2R5GJE7_9STRA</name>
<sequence>MAGARGIAAVLAAAVLVASGMLETVEARGLRFASLDVRKQAESLGASACEVVNDRPIIGVLSQPAEEGAGEYVAASYVKVRWTRMSWDESNT</sequence>
<evidence type="ECO:0000256" key="1">
    <source>
        <dbReference type="SAM" id="SignalP"/>
    </source>
</evidence>
<accession>A0A2R5GJE7</accession>
<evidence type="ECO:0000313" key="3">
    <source>
        <dbReference type="Proteomes" id="UP000241890"/>
    </source>
</evidence>
<gene>
    <name evidence="2" type="ORF">FCC1311_066582</name>
</gene>
<dbReference type="OrthoDB" id="64220at2759"/>
<protein>
    <submittedName>
        <fullName evidence="2">Gamma-glutamyl hydrolase A</fullName>
    </submittedName>
</protein>
<keyword evidence="2" id="KW-0378">Hydrolase</keyword>
<keyword evidence="1" id="KW-0732">Signal</keyword>
<dbReference type="GO" id="GO:0016787">
    <property type="term" value="F:hydrolase activity"/>
    <property type="evidence" value="ECO:0007669"/>
    <property type="project" value="UniProtKB-KW"/>
</dbReference>
<keyword evidence="3" id="KW-1185">Reference proteome</keyword>
<proteinExistence type="predicted"/>
<dbReference type="InParanoid" id="A0A2R5GJE7"/>
<comment type="caution">
    <text evidence="2">The sequence shown here is derived from an EMBL/GenBank/DDBJ whole genome shotgun (WGS) entry which is preliminary data.</text>
</comment>
<dbReference type="AlphaFoldDB" id="A0A2R5GJE7"/>
<evidence type="ECO:0000313" key="2">
    <source>
        <dbReference type="EMBL" id="GBG30439.1"/>
    </source>
</evidence>